<evidence type="ECO:0000313" key="3">
    <source>
        <dbReference type="Proteomes" id="UP000242715"/>
    </source>
</evidence>
<evidence type="ECO:0000313" key="2">
    <source>
        <dbReference type="EMBL" id="GAU22208.1"/>
    </source>
</evidence>
<evidence type="ECO:0000259" key="1">
    <source>
        <dbReference type="PROSITE" id="PS50181"/>
    </source>
</evidence>
<accession>A0A2Z6LVW7</accession>
<keyword evidence="3" id="KW-1185">Reference proteome</keyword>
<dbReference type="InterPro" id="IPR017451">
    <property type="entry name" value="F-box-assoc_interact_dom"/>
</dbReference>
<dbReference type="CDD" id="cd22157">
    <property type="entry name" value="F-box_AtFBW1-like"/>
    <property type="match status" value="1"/>
</dbReference>
<dbReference type="Proteomes" id="UP000242715">
    <property type="component" value="Unassembled WGS sequence"/>
</dbReference>
<dbReference type="NCBIfam" id="TIGR01640">
    <property type="entry name" value="F_box_assoc_1"/>
    <property type="match status" value="1"/>
</dbReference>
<dbReference type="PROSITE" id="PS50181">
    <property type="entry name" value="FBOX"/>
    <property type="match status" value="1"/>
</dbReference>
<organism evidence="2 3">
    <name type="scientific">Trifolium subterraneum</name>
    <name type="common">Subterranean clover</name>
    <dbReference type="NCBI Taxonomy" id="3900"/>
    <lineage>
        <taxon>Eukaryota</taxon>
        <taxon>Viridiplantae</taxon>
        <taxon>Streptophyta</taxon>
        <taxon>Embryophyta</taxon>
        <taxon>Tracheophyta</taxon>
        <taxon>Spermatophyta</taxon>
        <taxon>Magnoliopsida</taxon>
        <taxon>eudicotyledons</taxon>
        <taxon>Gunneridae</taxon>
        <taxon>Pentapetalae</taxon>
        <taxon>rosids</taxon>
        <taxon>fabids</taxon>
        <taxon>Fabales</taxon>
        <taxon>Fabaceae</taxon>
        <taxon>Papilionoideae</taxon>
        <taxon>50 kb inversion clade</taxon>
        <taxon>NPAAA clade</taxon>
        <taxon>Hologalegina</taxon>
        <taxon>IRL clade</taxon>
        <taxon>Trifolieae</taxon>
        <taxon>Trifolium</taxon>
    </lineage>
</organism>
<name>A0A2Z6LVW7_TRISU</name>
<dbReference type="Gene3D" id="1.20.1280.50">
    <property type="match status" value="1"/>
</dbReference>
<proteinExistence type="predicted"/>
<gene>
    <name evidence="2" type="ORF">TSUD_252360</name>
</gene>
<dbReference type="SUPFAM" id="SSF81383">
    <property type="entry name" value="F-box domain"/>
    <property type="match status" value="1"/>
</dbReference>
<feature type="domain" description="F-box" evidence="1">
    <location>
        <begin position="13"/>
        <end position="58"/>
    </location>
</feature>
<dbReference type="SMART" id="SM00256">
    <property type="entry name" value="FBOX"/>
    <property type="match status" value="1"/>
</dbReference>
<dbReference type="InterPro" id="IPR006527">
    <property type="entry name" value="F-box-assoc_dom_typ1"/>
</dbReference>
<reference evidence="3" key="1">
    <citation type="journal article" date="2017" name="Front. Plant Sci.">
        <title>Climate Clever Clovers: New Paradigm to Reduce the Environmental Footprint of Ruminants by Breeding Low Methanogenic Forages Utilizing Haplotype Variation.</title>
        <authorList>
            <person name="Kaur P."/>
            <person name="Appels R."/>
            <person name="Bayer P.E."/>
            <person name="Keeble-Gagnere G."/>
            <person name="Wang J."/>
            <person name="Hirakawa H."/>
            <person name="Shirasawa K."/>
            <person name="Vercoe P."/>
            <person name="Stefanova K."/>
            <person name="Durmic Z."/>
            <person name="Nichols P."/>
            <person name="Revell C."/>
            <person name="Isobe S.N."/>
            <person name="Edwards D."/>
            <person name="Erskine W."/>
        </authorList>
    </citation>
    <scope>NUCLEOTIDE SEQUENCE [LARGE SCALE GENOMIC DNA]</scope>
    <source>
        <strain evidence="3">cv. Daliak</strain>
    </source>
</reference>
<dbReference type="PANTHER" id="PTHR31672">
    <property type="entry name" value="BNACNNG10540D PROTEIN"/>
    <property type="match status" value="1"/>
</dbReference>
<dbReference type="InterPro" id="IPR001810">
    <property type="entry name" value="F-box_dom"/>
</dbReference>
<protein>
    <recommendedName>
        <fullName evidence="1">F-box domain-containing protein</fullName>
    </recommendedName>
</protein>
<dbReference type="InterPro" id="IPR036047">
    <property type="entry name" value="F-box-like_dom_sf"/>
</dbReference>
<dbReference type="AlphaFoldDB" id="A0A2Z6LVW7"/>
<dbReference type="EMBL" id="DF973242">
    <property type="protein sequence ID" value="GAU22208.1"/>
    <property type="molecule type" value="Genomic_DNA"/>
</dbReference>
<sequence>MEETKAVAITTSNKVRNYLPPDIIFFILSKLPLKSLKRFECVCKSWATLFQNSYFMTIYSNNFITNSNHYDDTYLVLQNGVGREANHYGEYRFEFYLVPGQRFADRIKIDWPPPFQEDCCGIYIMGTVSINGILCLNQGYGRRLVLWNPTTGEFKAIPPSPLVYVPPHRHPRHALHGFGYDHVTDDYKVIRFIDSFLMVEENEEIVNEDRSSYEIFWEIYSLRSDSWRKVNVNIPNRYYYTLNRRIGVYTNGVCHWWARTNDSPNFEECLVSFDFSNEVLITTPMPSYLDVSVPLYWDCSSYLNHSFRFVERQLVLLNESIALMSTDLETTTVYISILGEFGVKESWTKLFTVSCLPFVHYFIGAGNLSNTVFFTTNDHRLACIDLNTKMIEEVDLKVKRFVFVGKYKKSFLPIGGMNV</sequence>
<dbReference type="InterPro" id="IPR050796">
    <property type="entry name" value="SCF_F-box_component"/>
</dbReference>
<dbReference type="PANTHER" id="PTHR31672:SF13">
    <property type="entry name" value="F-BOX PROTEIN CPR30-LIKE"/>
    <property type="match status" value="1"/>
</dbReference>
<dbReference type="Pfam" id="PF00646">
    <property type="entry name" value="F-box"/>
    <property type="match status" value="1"/>
</dbReference>
<dbReference type="Pfam" id="PF07734">
    <property type="entry name" value="FBA_1"/>
    <property type="match status" value="1"/>
</dbReference>
<dbReference type="OrthoDB" id="1555129at2759"/>